<comment type="caution">
    <text evidence="2">The sequence shown here is derived from an EMBL/GenBank/DDBJ whole genome shotgun (WGS) entry which is preliminary data.</text>
</comment>
<dbReference type="HOGENOM" id="CLU_3045583_0_0_11"/>
<organism evidence="2 3">
    <name type="scientific">Mycobacterium parascrofulaceum ATCC BAA-614</name>
    <dbReference type="NCBI Taxonomy" id="525368"/>
    <lineage>
        <taxon>Bacteria</taxon>
        <taxon>Bacillati</taxon>
        <taxon>Actinomycetota</taxon>
        <taxon>Actinomycetes</taxon>
        <taxon>Mycobacteriales</taxon>
        <taxon>Mycobacteriaceae</taxon>
        <taxon>Mycobacterium</taxon>
        <taxon>Mycobacterium simiae complex</taxon>
    </lineage>
</organism>
<sequence length="54" mass="6435">MPAPPTGRPLHHQHQRLRRPLRKSARPTRRRRKLICVKFSIHRFKVSKDKAASE</sequence>
<proteinExistence type="predicted"/>
<gene>
    <name evidence="2" type="ORF">HMPREF0591_1331</name>
</gene>
<accession>D5P587</accession>
<evidence type="ECO:0000313" key="2">
    <source>
        <dbReference type="EMBL" id="EFG78705.1"/>
    </source>
</evidence>
<name>D5P587_9MYCO</name>
<protein>
    <submittedName>
        <fullName evidence="2">Uncharacterized protein</fullName>
    </submittedName>
</protein>
<feature type="region of interest" description="Disordered" evidence="1">
    <location>
        <begin position="1"/>
        <end position="33"/>
    </location>
</feature>
<evidence type="ECO:0000313" key="3">
    <source>
        <dbReference type="Proteomes" id="UP000003653"/>
    </source>
</evidence>
<evidence type="ECO:0000256" key="1">
    <source>
        <dbReference type="SAM" id="MobiDB-lite"/>
    </source>
</evidence>
<dbReference type="AlphaFoldDB" id="D5P587"/>
<keyword evidence="3" id="KW-1185">Reference proteome</keyword>
<dbReference type="Proteomes" id="UP000003653">
    <property type="component" value="Unassembled WGS sequence"/>
</dbReference>
<dbReference type="EMBL" id="ADNV01000097">
    <property type="protein sequence ID" value="EFG78705.1"/>
    <property type="molecule type" value="Genomic_DNA"/>
</dbReference>
<reference evidence="2 3" key="1">
    <citation type="submission" date="2010-04" db="EMBL/GenBank/DDBJ databases">
        <authorList>
            <person name="Muzny D."/>
            <person name="Qin X."/>
            <person name="Deng J."/>
            <person name="Jiang H."/>
            <person name="Liu Y."/>
            <person name="Qu J."/>
            <person name="Song X.-Z."/>
            <person name="Zhang L."/>
            <person name="Thornton R."/>
            <person name="Coyle M."/>
            <person name="Francisco L."/>
            <person name="Jackson L."/>
            <person name="Javaid M."/>
            <person name="Korchina V."/>
            <person name="Kovar C."/>
            <person name="Mata R."/>
            <person name="Mathew T."/>
            <person name="Ngo R."/>
            <person name="Nguyen L."/>
            <person name="Nguyen N."/>
            <person name="Okwuonu G."/>
            <person name="Ongeri F."/>
            <person name="Pham C."/>
            <person name="Simmons D."/>
            <person name="Wilczek-Boney K."/>
            <person name="Hale W."/>
            <person name="Jakkamsetti A."/>
            <person name="Pham P."/>
            <person name="Ruth R."/>
            <person name="San Lucas F."/>
            <person name="Warren J."/>
            <person name="Zhang J."/>
            <person name="Zhao Z."/>
            <person name="Zhou C."/>
            <person name="Zhu D."/>
            <person name="Lee S."/>
            <person name="Bess C."/>
            <person name="Blankenburg K."/>
            <person name="Forbes L."/>
            <person name="Fu Q."/>
            <person name="Gubbala S."/>
            <person name="Hirani K."/>
            <person name="Jayaseelan J.C."/>
            <person name="Lara F."/>
            <person name="Munidasa M."/>
            <person name="Palculict T."/>
            <person name="Patil S."/>
            <person name="Pu L.-L."/>
            <person name="Saada N."/>
            <person name="Tang L."/>
            <person name="Weissenberger G."/>
            <person name="Zhu Y."/>
            <person name="Hemphill L."/>
            <person name="Shang Y."/>
            <person name="Youmans B."/>
            <person name="Ayvaz T."/>
            <person name="Ross M."/>
            <person name="Santibanez J."/>
            <person name="Aqrawi P."/>
            <person name="Gross S."/>
            <person name="Joshi V."/>
            <person name="Fowler G."/>
            <person name="Nazareth L."/>
            <person name="Reid J."/>
            <person name="Worley K."/>
            <person name="Petrosino J."/>
            <person name="Highlander S."/>
            <person name="Gibbs R."/>
        </authorList>
    </citation>
    <scope>NUCLEOTIDE SEQUENCE [LARGE SCALE GENOMIC DNA]</scope>
    <source>
        <strain evidence="2 3">ATCC BAA-614</strain>
    </source>
</reference>
<feature type="compositionally biased region" description="Basic residues" evidence="1">
    <location>
        <begin position="9"/>
        <end position="33"/>
    </location>
</feature>